<evidence type="ECO:0000256" key="3">
    <source>
        <dbReference type="ARBA" id="ARBA00022737"/>
    </source>
</evidence>
<dbReference type="Pfam" id="PF26022">
    <property type="entry name" value="CC_Liprin_beta"/>
    <property type="match status" value="1"/>
</dbReference>
<feature type="domain" description="SAM" evidence="8">
    <location>
        <begin position="523"/>
        <end position="581"/>
    </location>
</feature>
<evidence type="ECO:0000259" key="8">
    <source>
        <dbReference type="PROSITE" id="PS50105"/>
    </source>
</evidence>
<feature type="domain" description="SAM" evidence="8">
    <location>
        <begin position="446"/>
        <end position="510"/>
    </location>
</feature>
<dbReference type="Gene3D" id="1.10.150.50">
    <property type="entry name" value="Transcription Factor, Ets-1"/>
    <property type="match status" value="3"/>
</dbReference>
<dbReference type="InterPro" id="IPR037619">
    <property type="entry name" value="LIPB1/2_SAM_3rd"/>
</dbReference>
<dbReference type="CDD" id="cd09566">
    <property type="entry name" value="SAM_liprin-beta1_2_repeat2"/>
    <property type="match status" value="1"/>
</dbReference>
<dbReference type="AlphaFoldDB" id="A0A8C3M8E2"/>
<dbReference type="SUPFAM" id="SSF47769">
    <property type="entry name" value="SAM/Pointed domain"/>
    <property type="match status" value="3"/>
</dbReference>
<comment type="function">
    <text evidence="5">May regulate the disassembly of focal adhesions. Did not bind receptor-like tyrosine phosphatases type 2A.</text>
</comment>
<dbReference type="GO" id="GO:0007528">
    <property type="term" value="P:neuromuscular junction development"/>
    <property type="evidence" value="ECO:0007669"/>
    <property type="project" value="TreeGrafter"/>
</dbReference>
<name>A0A8C3M8E2_CHRPC</name>
<dbReference type="InterPro" id="IPR029515">
    <property type="entry name" value="Liprin"/>
</dbReference>
<dbReference type="Pfam" id="PF07647">
    <property type="entry name" value="SAM_2"/>
    <property type="match status" value="1"/>
</dbReference>
<dbReference type="GO" id="GO:0005829">
    <property type="term" value="C:cytosol"/>
    <property type="evidence" value="ECO:0007669"/>
    <property type="project" value="UniProtKB-ARBA"/>
</dbReference>
<feature type="region of interest" description="Disordered" evidence="7">
    <location>
        <begin position="322"/>
        <end position="362"/>
    </location>
</feature>
<dbReference type="InterPro" id="IPR013761">
    <property type="entry name" value="SAM/pointed_sf"/>
</dbReference>
<dbReference type="PROSITE" id="PS50105">
    <property type="entry name" value="SAM_DOMAIN"/>
    <property type="match status" value="2"/>
</dbReference>
<feature type="compositionally biased region" description="Basic and acidic residues" evidence="7">
    <location>
        <begin position="325"/>
        <end position="337"/>
    </location>
</feature>
<dbReference type="PANTHER" id="PTHR12587">
    <property type="entry name" value="LAR INTERACTING PROTEIN LIP -RELATED PROTEIN"/>
    <property type="match status" value="1"/>
</dbReference>
<dbReference type="CDD" id="cd09563">
    <property type="entry name" value="SAM_liprin-beta1_2_repeat1"/>
    <property type="match status" value="1"/>
</dbReference>
<dbReference type="Ensembl" id="ENSCPIT00010021854.1">
    <property type="protein sequence ID" value="ENSCPIP00010018379.1"/>
    <property type="gene ID" value="ENSCPIG00010014669.1"/>
</dbReference>
<dbReference type="SMART" id="SM00454">
    <property type="entry name" value="SAM"/>
    <property type="match status" value="3"/>
</dbReference>
<dbReference type="FunFam" id="1.10.150.50:FF:000017">
    <property type="entry name" value="Liprin-beta-1 isoform 1"/>
    <property type="match status" value="1"/>
</dbReference>
<accession>A0A8C3M8E2</accession>
<dbReference type="InterPro" id="IPR037618">
    <property type="entry name" value="LIPB1/2_SAM_2nd"/>
</dbReference>
<keyword evidence="3" id="KW-0677">Repeat</keyword>
<dbReference type="InterPro" id="IPR058914">
    <property type="entry name" value="LIPB1/2_CC"/>
</dbReference>
<dbReference type="GO" id="GO:0048786">
    <property type="term" value="C:presynaptic active zone"/>
    <property type="evidence" value="ECO:0007669"/>
    <property type="project" value="TreeGrafter"/>
</dbReference>
<reference evidence="9" key="2">
    <citation type="submission" date="2025-09" db="UniProtKB">
        <authorList>
            <consortium name="Ensembl"/>
        </authorList>
    </citation>
    <scope>IDENTIFICATION</scope>
</reference>
<sequence>MMSDASDMLAAALEQMDGIIAGSKALEYSNGIFDCQSPTSPFMGGLRALHLVEDLRGLLEMMEADEKEGLRCQVPDSTAEALIEWLQSQMTNGHISGNGDVYQERLARLENDKESLVLQVSVLTDQVEAQGEKIRDLEFCLEEHREKLNATEEMLQQELLSRTSLETQKLDLMAEISNLKLKLTSVEKDRLDYEDRFRDTEDLIQEINELRLRVGEMDNERLQYEKKLKTTKVSEAEGKMQRWDSDSEDFLNSGSISTVLLDTPSLTDPEKSPSPTPVTASPIHDEFNTNIHEEVYFLFLYYFSVHSLCCFRTSSLQKSSSLSSLKKETSEMVKPRTEGNNFATLPPKSPSHGITGDEDSFGTRKARSSFGRGFFKIKNNKRTASAPNLGRYCTPKSTGPCVSKGSCVSRRGGTAVACAGNLRHEIYQSLFKKIFCSELDMPFAKWTKEQVCNWLQDQGLGSYISNGRHWILSGQTLLQASQQDLEKELGIKHPLHRKKLQLALQALGSEEENNHGKLDYHWVTRWLDDIGLPQYKTQFDEGKVDGRMLHYMSIDDLLSLKVVSVLHHLSIKRAIQVLRMNNFEPNCLRRRPSDENNVTPSEVTQWTNHRVMEWLRSVDLAEYAPNLRGSGVHGGLMVLEPRFNVETMAQLLNIPPNKTLLRRHLATHFNLLIGQEAQQQKREAMESPDYVLLTATAKVKPKKLAFSNFGSLRKKKQDDVEEYVCPMELGRASGSASKKGFKAGLDIRVYDDDDLDRLEQMEDSEGTVRQIGAFSEGINNLTHMLKEDEMFKDFATRSPSTSITDEDSNV</sequence>
<evidence type="ECO:0000256" key="1">
    <source>
        <dbReference type="ARBA" id="ARBA00007547"/>
    </source>
</evidence>
<dbReference type="PANTHER" id="PTHR12587:SF16">
    <property type="entry name" value="LIPRIN-BETA-1"/>
    <property type="match status" value="1"/>
</dbReference>
<reference evidence="9" key="1">
    <citation type="submission" date="2025-08" db="UniProtKB">
        <authorList>
            <consortium name="Ensembl"/>
        </authorList>
    </citation>
    <scope>IDENTIFICATION</scope>
</reference>
<keyword evidence="4 6" id="KW-0175">Coiled coil</keyword>
<evidence type="ECO:0000256" key="7">
    <source>
        <dbReference type="SAM" id="MobiDB-lite"/>
    </source>
</evidence>
<evidence type="ECO:0000313" key="10">
    <source>
        <dbReference type="Proteomes" id="UP000694543"/>
    </source>
</evidence>
<dbReference type="Proteomes" id="UP000694543">
    <property type="component" value="Unplaced"/>
</dbReference>
<evidence type="ECO:0000256" key="5">
    <source>
        <dbReference type="ARBA" id="ARBA00060046"/>
    </source>
</evidence>
<protein>
    <submittedName>
        <fullName evidence="9">PPFIA binding protein 1</fullName>
    </submittedName>
</protein>
<organism evidence="9 10">
    <name type="scientific">Chrysolophus pictus</name>
    <name type="common">Golden pheasant</name>
    <name type="synonym">Phasianus pictus</name>
    <dbReference type="NCBI Taxonomy" id="9089"/>
    <lineage>
        <taxon>Eukaryota</taxon>
        <taxon>Metazoa</taxon>
        <taxon>Chordata</taxon>
        <taxon>Craniata</taxon>
        <taxon>Vertebrata</taxon>
        <taxon>Euteleostomi</taxon>
        <taxon>Archelosauria</taxon>
        <taxon>Archosauria</taxon>
        <taxon>Dinosauria</taxon>
        <taxon>Saurischia</taxon>
        <taxon>Theropoda</taxon>
        <taxon>Coelurosauria</taxon>
        <taxon>Aves</taxon>
        <taxon>Neognathae</taxon>
        <taxon>Galloanserae</taxon>
        <taxon>Galliformes</taxon>
        <taxon>Phasianidae</taxon>
        <taxon>Phasianinae</taxon>
        <taxon>Chrysolophus</taxon>
    </lineage>
</organism>
<dbReference type="FunFam" id="1.10.150.50:FF:000007">
    <property type="entry name" value="Liprin-beta-1 isoform 1"/>
    <property type="match status" value="1"/>
</dbReference>
<dbReference type="Pfam" id="PF00536">
    <property type="entry name" value="SAM_1"/>
    <property type="match status" value="2"/>
</dbReference>
<proteinExistence type="inferred from homology"/>
<evidence type="ECO:0000256" key="2">
    <source>
        <dbReference type="ARBA" id="ARBA00022553"/>
    </source>
</evidence>
<keyword evidence="10" id="KW-1185">Reference proteome</keyword>
<evidence type="ECO:0000313" key="9">
    <source>
        <dbReference type="Ensembl" id="ENSCPIP00010018379.1"/>
    </source>
</evidence>
<comment type="similarity">
    <text evidence="1">Belongs to the liprin family. Liprin-beta subfamily.</text>
</comment>
<dbReference type="CDD" id="cd09569">
    <property type="entry name" value="SAM_liprin-beta1_2_repeat3"/>
    <property type="match status" value="1"/>
</dbReference>
<dbReference type="SUPFAM" id="SSF144266">
    <property type="entry name" value="MPN010-like"/>
    <property type="match status" value="1"/>
</dbReference>
<evidence type="ECO:0000256" key="4">
    <source>
        <dbReference type="ARBA" id="ARBA00023054"/>
    </source>
</evidence>
<dbReference type="InterPro" id="IPR037617">
    <property type="entry name" value="LIPB1/2_SAM_1"/>
</dbReference>
<evidence type="ECO:0000256" key="6">
    <source>
        <dbReference type="SAM" id="Coils"/>
    </source>
</evidence>
<dbReference type="FunFam" id="1.10.150.50:FF:000005">
    <property type="entry name" value="Liprin-beta-1 isoform 1"/>
    <property type="match status" value="1"/>
</dbReference>
<dbReference type="InterPro" id="IPR001660">
    <property type="entry name" value="SAM"/>
</dbReference>
<keyword evidence="2" id="KW-0597">Phosphoprotein</keyword>
<feature type="coiled-coil region" evidence="6">
    <location>
        <begin position="99"/>
        <end position="227"/>
    </location>
</feature>
<feature type="region of interest" description="Disordered" evidence="7">
    <location>
        <begin position="261"/>
        <end position="283"/>
    </location>
</feature>